<evidence type="ECO:0000256" key="3">
    <source>
        <dbReference type="ARBA" id="ARBA00010323"/>
    </source>
</evidence>
<feature type="transmembrane region" description="Helical" evidence="12">
    <location>
        <begin position="232"/>
        <end position="254"/>
    </location>
</feature>
<evidence type="ECO:0000256" key="9">
    <source>
        <dbReference type="ARBA" id="ARBA00023136"/>
    </source>
</evidence>
<dbReference type="PANTHER" id="PTHR13285:SF18">
    <property type="entry name" value="PROTEIN-CYSTEINE N-PALMITOYLTRANSFERASE RASP"/>
    <property type="match status" value="1"/>
</dbReference>
<keyword evidence="8 12" id="KW-1133">Transmembrane helix</keyword>
<feature type="transmembrane region" description="Helical" evidence="12">
    <location>
        <begin position="298"/>
        <end position="314"/>
    </location>
</feature>
<evidence type="ECO:0000313" key="13">
    <source>
        <dbReference type="EMBL" id="MCV2874523.1"/>
    </source>
</evidence>
<evidence type="ECO:0000256" key="10">
    <source>
        <dbReference type="ARBA" id="ARBA00031030"/>
    </source>
</evidence>
<evidence type="ECO:0000256" key="6">
    <source>
        <dbReference type="ARBA" id="ARBA00022692"/>
    </source>
</evidence>
<dbReference type="PANTHER" id="PTHR13285">
    <property type="entry name" value="ACYLTRANSFERASE"/>
    <property type="match status" value="1"/>
</dbReference>
<keyword evidence="14" id="KW-1185">Reference proteome</keyword>
<evidence type="ECO:0000256" key="4">
    <source>
        <dbReference type="ARBA" id="ARBA00016084"/>
    </source>
</evidence>
<evidence type="ECO:0000256" key="12">
    <source>
        <dbReference type="SAM" id="Phobius"/>
    </source>
</evidence>
<feature type="transmembrane region" description="Helical" evidence="12">
    <location>
        <begin position="72"/>
        <end position="91"/>
    </location>
</feature>
<proteinExistence type="inferred from homology"/>
<keyword evidence="11" id="KW-0808">Transferase</keyword>
<keyword evidence="11" id="KW-0012">Acyltransferase</keyword>
<evidence type="ECO:0000313" key="14">
    <source>
        <dbReference type="Proteomes" id="UP001652564"/>
    </source>
</evidence>
<organism evidence="13 14">
    <name type="scientific">Albidovulum litorale</name>
    <dbReference type="NCBI Taxonomy" id="2984134"/>
    <lineage>
        <taxon>Bacteria</taxon>
        <taxon>Pseudomonadati</taxon>
        <taxon>Pseudomonadota</taxon>
        <taxon>Alphaproteobacteria</taxon>
        <taxon>Rhodobacterales</taxon>
        <taxon>Paracoccaceae</taxon>
        <taxon>Albidovulum</taxon>
    </lineage>
</organism>
<comment type="subcellular location">
    <subcellularLocation>
        <location evidence="1">Cell membrane</location>
        <topology evidence="1">Multi-pass membrane protein</topology>
    </subcellularLocation>
</comment>
<keyword evidence="5 11" id="KW-1003">Cell membrane</keyword>
<evidence type="ECO:0000256" key="2">
    <source>
        <dbReference type="ARBA" id="ARBA00005182"/>
    </source>
</evidence>
<dbReference type="EMBL" id="JAOWKZ010000005">
    <property type="protein sequence ID" value="MCV2874523.1"/>
    <property type="molecule type" value="Genomic_DNA"/>
</dbReference>
<dbReference type="Proteomes" id="UP001652564">
    <property type="component" value="Unassembled WGS sequence"/>
</dbReference>
<keyword evidence="9 11" id="KW-0472">Membrane</keyword>
<comment type="similarity">
    <text evidence="3 11">Belongs to the membrane-bound acyltransferase family.</text>
</comment>
<feature type="transmembrane region" description="Helical" evidence="12">
    <location>
        <begin position="379"/>
        <end position="396"/>
    </location>
</feature>
<dbReference type="InterPro" id="IPR004299">
    <property type="entry name" value="MBOAT_fam"/>
</dbReference>
<evidence type="ECO:0000256" key="11">
    <source>
        <dbReference type="PIRNR" id="PIRNR016636"/>
    </source>
</evidence>
<comment type="pathway">
    <text evidence="2">Glycan biosynthesis; alginate biosynthesis.</text>
</comment>
<dbReference type="InterPro" id="IPR051085">
    <property type="entry name" value="MB_O-acyltransferase"/>
</dbReference>
<accession>A0ABT2ZTP3</accession>
<sequence>MIQSPWFWLVLFGSAVAFWLLPQRFRFPFLSATSFLYLASLEPVGVPIFMVWTVLFFFVAPEALRERRYAKLALIGLVLSILGYLCWEKYLPVLLAAMSDATPGVAIAAPLGISYFTFKLIHYAVETARGNIKNRSLPTFFTYIFLFPIFTAGPIERFDHFTSNLEHKFSGQMTAEALTRIAYGLIKIMLIAKLVSPDHVGFGIPNSAEALVSSLNDVGALKVWAFLALTYLYAYLDFSAYTDIAIGASLLFGIRIMENFRFPILAVNISDFWKRWHMTLAGWCQNYVYLPVLARTRTPYLAVYATFIAMGIWHGAAFGWLFWGLYHASGVALYMTWVRYARRYEWWRAGVRSRWKYVGIPFTFAFVTGSYAFSSTGGGAFVSIQVFLALFGIRLGG</sequence>
<feature type="transmembrane region" description="Helical" evidence="12">
    <location>
        <begin position="36"/>
        <end position="60"/>
    </location>
</feature>
<evidence type="ECO:0000256" key="7">
    <source>
        <dbReference type="ARBA" id="ARBA00022841"/>
    </source>
</evidence>
<evidence type="ECO:0000256" key="8">
    <source>
        <dbReference type="ARBA" id="ARBA00022989"/>
    </source>
</evidence>
<dbReference type="Pfam" id="PF03062">
    <property type="entry name" value="MBOAT"/>
    <property type="match status" value="1"/>
</dbReference>
<gene>
    <name evidence="13" type="ORF">OEZ71_19665</name>
</gene>
<feature type="transmembrane region" description="Helical" evidence="12">
    <location>
        <begin position="103"/>
        <end position="125"/>
    </location>
</feature>
<protein>
    <recommendedName>
        <fullName evidence="4">Probable alginate O-acetylase AlgI</fullName>
    </recommendedName>
    <alternativeName>
        <fullName evidence="10">Alginate biosynthesis protein AlgI</fullName>
    </alternativeName>
</protein>
<keyword evidence="6 12" id="KW-0812">Transmembrane</keyword>
<dbReference type="PIRSF" id="PIRSF016636">
    <property type="entry name" value="AlgI_DltB"/>
    <property type="match status" value="1"/>
</dbReference>
<keyword evidence="7" id="KW-0016">Alginate biosynthesis</keyword>
<evidence type="ECO:0000256" key="5">
    <source>
        <dbReference type="ARBA" id="ARBA00022475"/>
    </source>
</evidence>
<evidence type="ECO:0000256" key="1">
    <source>
        <dbReference type="ARBA" id="ARBA00004651"/>
    </source>
</evidence>
<reference evidence="13 14" key="1">
    <citation type="submission" date="2022-10" db="EMBL/GenBank/DDBJ databases">
        <title>Defluviimonas sp. nov., isolated from ocean surface sediments.</title>
        <authorList>
            <person name="He W."/>
            <person name="Wang L."/>
            <person name="Zhang D.-F."/>
        </authorList>
    </citation>
    <scope>NUCLEOTIDE SEQUENCE [LARGE SCALE GENOMIC DNA]</scope>
    <source>
        <strain evidence="13 14">WL0050</strain>
    </source>
</reference>
<feature type="transmembrane region" description="Helical" evidence="12">
    <location>
        <begin position="137"/>
        <end position="155"/>
    </location>
</feature>
<comment type="caution">
    <text evidence="13">The sequence shown here is derived from an EMBL/GenBank/DDBJ whole genome shotgun (WGS) entry which is preliminary data.</text>
</comment>
<name>A0ABT2ZTP3_9RHOB</name>
<dbReference type="InterPro" id="IPR024194">
    <property type="entry name" value="Ac/AlaTfrase_AlgI/DltB"/>
</dbReference>